<dbReference type="AlphaFoldDB" id="A0A1Y2CI83"/>
<dbReference type="Pfam" id="PF10294">
    <property type="entry name" value="Methyltransf_16"/>
    <property type="match status" value="1"/>
</dbReference>
<dbReference type="Gene3D" id="3.40.50.150">
    <property type="entry name" value="Vaccinia Virus protein VP39"/>
    <property type="match status" value="1"/>
</dbReference>
<keyword evidence="2" id="KW-1185">Reference proteome</keyword>
<organism evidence="1 2">
    <name type="scientific">Rhizoclosmatium globosum</name>
    <dbReference type="NCBI Taxonomy" id="329046"/>
    <lineage>
        <taxon>Eukaryota</taxon>
        <taxon>Fungi</taxon>
        <taxon>Fungi incertae sedis</taxon>
        <taxon>Chytridiomycota</taxon>
        <taxon>Chytridiomycota incertae sedis</taxon>
        <taxon>Chytridiomycetes</taxon>
        <taxon>Chytridiales</taxon>
        <taxon>Chytriomycetaceae</taxon>
        <taxon>Rhizoclosmatium</taxon>
    </lineage>
</organism>
<sequence length="224" mass="25606">MPFGLKLKHTSEATPLPLVGLQVWNGALLLAEYISWRRSVVAGKRVVEVGAGTGVVSFVAAAVGAELGEGEEEERREDEFGWMKEDVELFHDECEVILAADVVYIDYVTFHFVRHLPVLLLKKSMSGSWRSRTLYLSLEKRIQFSVEECRATAPAWDFLIRTIDAMNQDLNERVNPDDGERDLESDFPRVQICMEPVDLRGMPKLFEYERTKELQIWKAFLLIA</sequence>
<dbReference type="GO" id="GO:0008276">
    <property type="term" value="F:protein methyltransferase activity"/>
    <property type="evidence" value="ECO:0007669"/>
    <property type="project" value="InterPro"/>
</dbReference>
<dbReference type="STRING" id="329046.A0A1Y2CI83"/>
<name>A0A1Y2CI83_9FUNG</name>
<dbReference type="PANTHER" id="PTHR23108:SF0">
    <property type="entry name" value="METHYLTRANSFERASE-LIKE PROTEIN 22"/>
    <property type="match status" value="1"/>
</dbReference>
<dbReference type="GO" id="GO:0005634">
    <property type="term" value="C:nucleus"/>
    <property type="evidence" value="ECO:0007669"/>
    <property type="project" value="TreeGrafter"/>
</dbReference>
<dbReference type="PANTHER" id="PTHR23108">
    <property type="entry name" value="METHYLTRANSFERASE-RELATED"/>
    <property type="match status" value="1"/>
</dbReference>
<dbReference type="OrthoDB" id="10255963at2759"/>
<protein>
    <submittedName>
        <fullName evidence="1">Uncharacterized protein</fullName>
    </submittedName>
</protein>
<proteinExistence type="predicted"/>
<evidence type="ECO:0000313" key="1">
    <source>
        <dbReference type="EMBL" id="ORY46753.1"/>
    </source>
</evidence>
<gene>
    <name evidence="1" type="ORF">BCR33DRAFT_736301</name>
</gene>
<reference evidence="1 2" key="1">
    <citation type="submission" date="2016-07" db="EMBL/GenBank/DDBJ databases">
        <title>Pervasive Adenine N6-methylation of Active Genes in Fungi.</title>
        <authorList>
            <consortium name="DOE Joint Genome Institute"/>
            <person name="Mondo S.J."/>
            <person name="Dannebaum R.O."/>
            <person name="Kuo R.C."/>
            <person name="Labutti K."/>
            <person name="Haridas S."/>
            <person name="Kuo A."/>
            <person name="Salamov A."/>
            <person name="Ahrendt S.R."/>
            <person name="Lipzen A."/>
            <person name="Sullivan W."/>
            <person name="Andreopoulos W.B."/>
            <person name="Clum A."/>
            <person name="Lindquist E."/>
            <person name="Daum C."/>
            <person name="Ramamoorthy G.K."/>
            <person name="Gryganskyi A."/>
            <person name="Culley D."/>
            <person name="Magnuson J.K."/>
            <person name="James T.Y."/>
            <person name="O'Malley M.A."/>
            <person name="Stajich J.E."/>
            <person name="Spatafora J.W."/>
            <person name="Visel A."/>
            <person name="Grigoriev I.V."/>
        </authorList>
    </citation>
    <scope>NUCLEOTIDE SEQUENCE [LARGE SCALE GENOMIC DNA]</scope>
    <source>
        <strain evidence="1 2">JEL800</strain>
    </source>
</reference>
<dbReference type="EMBL" id="MCGO01000015">
    <property type="protein sequence ID" value="ORY46753.1"/>
    <property type="molecule type" value="Genomic_DNA"/>
</dbReference>
<dbReference type="InterPro" id="IPR038899">
    <property type="entry name" value="METTL22"/>
</dbReference>
<dbReference type="SUPFAM" id="SSF53335">
    <property type="entry name" value="S-adenosyl-L-methionine-dependent methyltransferases"/>
    <property type="match status" value="1"/>
</dbReference>
<dbReference type="Proteomes" id="UP000193642">
    <property type="component" value="Unassembled WGS sequence"/>
</dbReference>
<comment type="caution">
    <text evidence="1">The sequence shown here is derived from an EMBL/GenBank/DDBJ whole genome shotgun (WGS) entry which is preliminary data.</text>
</comment>
<dbReference type="InterPro" id="IPR019410">
    <property type="entry name" value="Methyltransf_16"/>
</dbReference>
<evidence type="ECO:0000313" key="2">
    <source>
        <dbReference type="Proteomes" id="UP000193642"/>
    </source>
</evidence>
<dbReference type="InterPro" id="IPR029063">
    <property type="entry name" value="SAM-dependent_MTases_sf"/>
</dbReference>
<accession>A0A1Y2CI83</accession>